<protein>
    <submittedName>
        <fullName evidence="7">CbpA DnaJ-class molecular chaperone</fullName>
    </submittedName>
</protein>
<evidence type="ECO:0000256" key="4">
    <source>
        <dbReference type="ARBA" id="ARBA00022833"/>
    </source>
</evidence>
<evidence type="ECO:0000313" key="7">
    <source>
        <dbReference type="EMBL" id="CAB4122922.1"/>
    </source>
</evidence>
<evidence type="ECO:0000259" key="6">
    <source>
        <dbReference type="PROSITE" id="PS50076"/>
    </source>
</evidence>
<sequence length="285" mass="31442">MPNYYEILGVSPQASAEDIKRAYRAQAMQWHPDRNPGNEQAKAKFQQISEAYETLGDPVKRQQHDAPPNVGGFPPGFQPFGAGGFDDMLRDIFGQQHGANFRWQTHAAPPKNRDIQYTLHISLEDAFAGKQMPVNIQFGSLNKTINVTVPAGVETGYRIRFPGQGENSVPNAPAGDIYIQVQVQEHSRFRRSGHNLHTTISIDALRATLGCDFNIIGIDNTQMQIKIPAGTQHGTNITVNQHGMPVLGQKQRGDLVIAMQISVPVNITAEQRALLEQFISLSQGP</sequence>
<gene>
    <name evidence="7" type="ORF">UFOVP29_100</name>
</gene>
<dbReference type="CDD" id="cd10747">
    <property type="entry name" value="DnaJ_C"/>
    <property type="match status" value="1"/>
</dbReference>
<keyword evidence="4" id="KW-0862">Zinc</keyword>
<dbReference type="FunFam" id="2.60.260.20:FF:000005">
    <property type="entry name" value="Chaperone protein dnaJ 1, mitochondrial"/>
    <property type="match status" value="1"/>
</dbReference>
<name>A0A6J5KP33_9CAUD</name>
<dbReference type="CDD" id="cd06257">
    <property type="entry name" value="DnaJ"/>
    <property type="match status" value="1"/>
</dbReference>
<feature type="domain" description="J" evidence="6">
    <location>
        <begin position="3"/>
        <end position="68"/>
    </location>
</feature>
<evidence type="ECO:0000256" key="1">
    <source>
        <dbReference type="ARBA" id="ARBA00022723"/>
    </source>
</evidence>
<dbReference type="InterPro" id="IPR001623">
    <property type="entry name" value="DnaJ_domain"/>
</dbReference>
<dbReference type="SUPFAM" id="SSF49493">
    <property type="entry name" value="HSP40/DnaJ peptide-binding domain"/>
    <property type="match status" value="2"/>
</dbReference>
<dbReference type="GO" id="GO:0051082">
    <property type="term" value="F:unfolded protein binding"/>
    <property type="evidence" value="ECO:0007669"/>
    <property type="project" value="InterPro"/>
</dbReference>
<organism evidence="7">
    <name type="scientific">uncultured Caudovirales phage</name>
    <dbReference type="NCBI Taxonomy" id="2100421"/>
    <lineage>
        <taxon>Viruses</taxon>
        <taxon>Duplodnaviria</taxon>
        <taxon>Heunggongvirae</taxon>
        <taxon>Uroviricota</taxon>
        <taxon>Caudoviricetes</taxon>
        <taxon>Peduoviridae</taxon>
        <taxon>Maltschvirus</taxon>
        <taxon>Maltschvirus maltsch</taxon>
    </lineage>
</organism>
<proteinExistence type="predicted"/>
<dbReference type="InterPro" id="IPR008971">
    <property type="entry name" value="HSP40/DnaJ_pept-bd"/>
</dbReference>
<dbReference type="PANTHER" id="PTHR43096">
    <property type="entry name" value="DNAJ HOMOLOG 1, MITOCHONDRIAL-RELATED"/>
    <property type="match status" value="1"/>
</dbReference>
<keyword evidence="2" id="KW-0677">Repeat</keyword>
<dbReference type="Gene3D" id="1.10.287.110">
    <property type="entry name" value="DnaJ domain"/>
    <property type="match status" value="1"/>
</dbReference>
<evidence type="ECO:0000256" key="3">
    <source>
        <dbReference type="ARBA" id="ARBA00022771"/>
    </source>
</evidence>
<dbReference type="PANTHER" id="PTHR43096:SF52">
    <property type="entry name" value="DNAJ HOMOLOG 1, MITOCHONDRIAL-RELATED"/>
    <property type="match status" value="1"/>
</dbReference>
<accession>A0A6J5KP33</accession>
<reference evidence="7" key="1">
    <citation type="submission" date="2020-04" db="EMBL/GenBank/DDBJ databases">
        <authorList>
            <person name="Chiriac C."/>
            <person name="Salcher M."/>
            <person name="Ghai R."/>
            <person name="Kavagutti S V."/>
        </authorList>
    </citation>
    <scope>NUCLEOTIDE SEQUENCE</scope>
</reference>
<dbReference type="EMBL" id="LR796167">
    <property type="protein sequence ID" value="CAB4122922.1"/>
    <property type="molecule type" value="Genomic_DNA"/>
</dbReference>
<dbReference type="GO" id="GO:0008270">
    <property type="term" value="F:zinc ion binding"/>
    <property type="evidence" value="ECO:0007669"/>
    <property type="project" value="UniProtKB-KW"/>
</dbReference>
<dbReference type="Pfam" id="PF01556">
    <property type="entry name" value="DnaJ_C"/>
    <property type="match status" value="1"/>
</dbReference>
<dbReference type="PRINTS" id="PR00625">
    <property type="entry name" value="JDOMAIN"/>
</dbReference>
<dbReference type="Pfam" id="PF00226">
    <property type="entry name" value="DnaJ"/>
    <property type="match status" value="1"/>
</dbReference>
<keyword evidence="1" id="KW-0479">Metal-binding</keyword>
<dbReference type="Gene3D" id="2.60.260.20">
    <property type="entry name" value="Urease metallochaperone UreE, N-terminal domain"/>
    <property type="match status" value="2"/>
</dbReference>
<dbReference type="PROSITE" id="PS50076">
    <property type="entry name" value="DNAJ_2"/>
    <property type="match status" value="1"/>
</dbReference>
<dbReference type="SMART" id="SM00271">
    <property type="entry name" value="DnaJ"/>
    <property type="match status" value="1"/>
</dbReference>
<keyword evidence="3" id="KW-0863">Zinc-finger</keyword>
<dbReference type="SUPFAM" id="SSF46565">
    <property type="entry name" value="Chaperone J-domain"/>
    <property type="match status" value="1"/>
</dbReference>
<dbReference type="GO" id="GO:0042026">
    <property type="term" value="P:protein refolding"/>
    <property type="evidence" value="ECO:0007669"/>
    <property type="project" value="TreeGrafter"/>
</dbReference>
<keyword evidence="5" id="KW-0143">Chaperone</keyword>
<dbReference type="InterPro" id="IPR002939">
    <property type="entry name" value="DnaJ_C"/>
</dbReference>
<dbReference type="InterPro" id="IPR036869">
    <property type="entry name" value="J_dom_sf"/>
</dbReference>
<evidence type="ECO:0000256" key="2">
    <source>
        <dbReference type="ARBA" id="ARBA00022737"/>
    </source>
</evidence>
<evidence type="ECO:0000256" key="5">
    <source>
        <dbReference type="ARBA" id="ARBA00023186"/>
    </source>
</evidence>